<feature type="domain" description="HTH cro/C1-type" evidence="5">
    <location>
        <begin position="86"/>
        <end position="140"/>
    </location>
</feature>
<dbReference type="InterPro" id="IPR013729">
    <property type="entry name" value="MBF1_N"/>
</dbReference>
<gene>
    <name evidence="6" type="ORF">HERI1096_LOCUS18200</name>
</gene>
<proteinExistence type="predicted"/>
<dbReference type="Pfam" id="PF01381">
    <property type="entry name" value="HTH_3"/>
    <property type="match status" value="1"/>
</dbReference>
<dbReference type="PANTHER" id="PTHR10245">
    <property type="entry name" value="ENDOTHELIAL DIFFERENTIATION-RELATED FACTOR 1 MULTIPROTEIN BRIDGING FACTOR 1"/>
    <property type="match status" value="1"/>
</dbReference>
<sequence>MPSRGEYSGQDWGTISFSNTPRGGKTNTASTVRDAQRSGAQISQDKKHGGGGNSMTGGTGISATKLENETDELKHATVSTDLKQAIIKARNAKGLTQKQLAQQLNMQPQVINEYEAGKAIPNNAIIAKIERALGAKLPRAKK</sequence>
<accession>A0A7S3F1H1</accession>
<organism evidence="6">
    <name type="scientific">Haptolina ericina</name>
    <dbReference type="NCBI Taxonomy" id="156174"/>
    <lineage>
        <taxon>Eukaryota</taxon>
        <taxon>Haptista</taxon>
        <taxon>Haptophyta</taxon>
        <taxon>Prymnesiophyceae</taxon>
        <taxon>Prymnesiales</taxon>
        <taxon>Prymnesiaceae</taxon>
        <taxon>Haptolina</taxon>
    </lineage>
</organism>
<evidence type="ECO:0000256" key="1">
    <source>
        <dbReference type="ARBA" id="ARBA00023015"/>
    </source>
</evidence>
<keyword evidence="1" id="KW-0805">Transcription regulation</keyword>
<evidence type="ECO:0000256" key="4">
    <source>
        <dbReference type="SAM" id="MobiDB-lite"/>
    </source>
</evidence>
<feature type="region of interest" description="Disordered" evidence="4">
    <location>
        <begin position="1"/>
        <end position="62"/>
    </location>
</feature>
<evidence type="ECO:0000256" key="3">
    <source>
        <dbReference type="ARBA" id="ARBA00023163"/>
    </source>
</evidence>
<dbReference type="PROSITE" id="PS50943">
    <property type="entry name" value="HTH_CROC1"/>
    <property type="match status" value="1"/>
</dbReference>
<dbReference type="PANTHER" id="PTHR10245:SF15">
    <property type="entry name" value="ENDOTHELIAL DIFFERENTIATION-RELATED FACTOR 1"/>
    <property type="match status" value="1"/>
</dbReference>
<reference evidence="6" key="1">
    <citation type="submission" date="2021-01" db="EMBL/GenBank/DDBJ databases">
        <authorList>
            <person name="Corre E."/>
            <person name="Pelletier E."/>
            <person name="Niang G."/>
            <person name="Scheremetjew M."/>
            <person name="Finn R."/>
            <person name="Kale V."/>
            <person name="Holt S."/>
            <person name="Cochrane G."/>
            <person name="Meng A."/>
            <person name="Brown T."/>
            <person name="Cohen L."/>
        </authorList>
    </citation>
    <scope>NUCLEOTIDE SEQUENCE</scope>
    <source>
        <strain evidence="6">CCMP281</strain>
    </source>
</reference>
<feature type="compositionally biased region" description="Gly residues" evidence="4">
    <location>
        <begin position="50"/>
        <end position="60"/>
    </location>
</feature>
<dbReference type="AlphaFoldDB" id="A0A7S3F1H1"/>
<keyword evidence="3" id="KW-0804">Transcription</keyword>
<dbReference type="SMART" id="SM00530">
    <property type="entry name" value="HTH_XRE"/>
    <property type="match status" value="1"/>
</dbReference>
<evidence type="ECO:0000256" key="2">
    <source>
        <dbReference type="ARBA" id="ARBA00023125"/>
    </source>
</evidence>
<protein>
    <recommendedName>
        <fullName evidence="5">HTH cro/C1-type domain-containing protein</fullName>
    </recommendedName>
</protein>
<dbReference type="SUPFAM" id="SSF47413">
    <property type="entry name" value="lambda repressor-like DNA-binding domains"/>
    <property type="match status" value="1"/>
</dbReference>
<dbReference type="Pfam" id="PF08523">
    <property type="entry name" value="MBF1"/>
    <property type="match status" value="1"/>
</dbReference>
<name>A0A7S3F1H1_9EUKA</name>
<dbReference type="EMBL" id="HBHX01032742">
    <property type="protein sequence ID" value="CAE0117501.1"/>
    <property type="molecule type" value="Transcribed_RNA"/>
</dbReference>
<evidence type="ECO:0000313" key="6">
    <source>
        <dbReference type="EMBL" id="CAE0117501.1"/>
    </source>
</evidence>
<dbReference type="GO" id="GO:0005634">
    <property type="term" value="C:nucleus"/>
    <property type="evidence" value="ECO:0007669"/>
    <property type="project" value="TreeGrafter"/>
</dbReference>
<dbReference type="GO" id="GO:0003677">
    <property type="term" value="F:DNA binding"/>
    <property type="evidence" value="ECO:0007669"/>
    <property type="project" value="UniProtKB-KW"/>
</dbReference>
<dbReference type="CDD" id="cd00093">
    <property type="entry name" value="HTH_XRE"/>
    <property type="match status" value="1"/>
</dbReference>
<dbReference type="InterPro" id="IPR010982">
    <property type="entry name" value="Lambda_DNA-bd_dom_sf"/>
</dbReference>
<dbReference type="Gene3D" id="1.10.260.40">
    <property type="entry name" value="lambda repressor-like DNA-binding domains"/>
    <property type="match status" value="1"/>
</dbReference>
<feature type="compositionally biased region" description="Polar residues" evidence="4">
    <location>
        <begin position="11"/>
        <end position="43"/>
    </location>
</feature>
<evidence type="ECO:0000259" key="5">
    <source>
        <dbReference type="PROSITE" id="PS50943"/>
    </source>
</evidence>
<dbReference type="InterPro" id="IPR001387">
    <property type="entry name" value="Cro/C1-type_HTH"/>
</dbReference>
<keyword evidence="2" id="KW-0238">DNA-binding</keyword>